<dbReference type="SUPFAM" id="SSF48452">
    <property type="entry name" value="TPR-like"/>
    <property type="match status" value="1"/>
</dbReference>
<gene>
    <name evidence="2" type="primary">bchM_3</name>
    <name evidence="2" type="ORF">GALL_188030</name>
</gene>
<dbReference type="InterPro" id="IPR019734">
    <property type="entry name" value="TPR_rpt"/>
</dbReference>
<dbReference type="PANTHER" id="PTHR44809:SF1">
    <property type="entry name" value="PROTEIN O-MANNOSYL-TRANSFERASE TMTC1"/>
    <property type="match status" value="1"/>
</dbReference>
<dbReference type="GO" id="GO:0046406">
    <property type="term" value="F:magnesium protoporphyrin IX methyltransferase activity"/>
    <property type="evidence" value="ECO:0007669"/>
    <property type="project" value="UniProtKB-EC"/>
</dbReference>
<name>A0A1J5SGC0_9ZZZZ</name>
<dbReference type="InterPro" id="IPR052943">
    <property type="entry name" value="TMTC_O-mannosyl-trnsfr"/>
</dbReference>
<dbReference type="Pfam" id="PF13414">
    <property type="entry name" value="TPR_11"/>
    <property type="match status" value="1"/>
</dbReference>
<dbReference type="Pfam" id="PF14559">
    <property type="entry name" value="TPR_19"/>
    <property type="match status" value="1"/>
</dbReference>
<accession>A0A1J5SGC0</accession>
<dbReference type="InterPro" id="IPR041698">
    <property type="entry name" value="Methyltransf_25"/>
</dbReference>
<dbReference type="InterPro" id="IPR029063">
    <property type="entry name" value="SAM-dependent_MTases_sf"/>
</dbReference>
<dbReference type="AlphaFoldDB" id="A0A1J5SGC0"/>
<dbReference type="Pfam" id="PF13649">
    <property type="entry name" value="Methyltransf_25"/>
    <property type="match status" value="1"/>
</dbReference>
<dbReference type="PANTHER" id="PTHR44809">
    <property type="match status" value="1"/>
</dbReference>
<proteinExistence type="predicted"/>
<dbReference type="GO" id="GO:0032259">
    <property type="term" value="P:methylation"/>
    <property type="evidence" value="ECO:0007669"/>
    <property type="project" value="UniProtKB-KW"/>
</dbReference>
<evidence type="ECO:0000313" key="2">
    <source>
        <dbReference type="EMBL" id="OIQ99221.1"/>
    </source>
</evidence>
<dbReference type="Gene3D" id="3.40.50.150">
    <property type="entry name" value="Vaccinia Virus protein VP39"/>
    <property type="match status" value="1"/>
</dbReference>
<dbReference type="SMART" id="SM00028">
    <property type="entry name" value="TPR"/>
    <property type="match status" value="6"/>
</dbReference>
<dbReference type="EC" id="2.1.1.11" evidence="2"/>
<dbReference type="CDD" id="cd02440">
    <property type="entry name" value="AdoMet_MTases"/>
    <property type="match status" value="1"/>
</dbReference>
<feature type="domain" description="Methyltransferase" evidence="1">
    <location>
        <begin position="278"/>
        <end position="367"/>
    </location>
</feature>
<comment type="caution">
    <text evidence="2">The sequence shown here is derived from an EMBL/GenBank/DDBJ whole genome shotgun (WGS) entry which is preliminary data.</text>
</comment>
<dbReference type="EMBL" id="MLJW01000109">
    <property type="protein sequence ID" value="OIQ99221.1"/>
    <property type="molecule type" value="Genomic_DNA"/>
</dbReference>
<keyword evidence="2" id="KW-0808">Transferase</keyword>
<reference evidence="2" key="1">
    <citation type="submission" date="2016-10" db="EMBL/GenBank/DDBJ databases">
        <title>Sequence of Gallionella enrichment culture.</title>
        <authorList>
            <person name="Poehlein A."/>
            <person name="Muehling M."/>
            <person name="Daniel R."/>
        </authorList>
    </citation>
    <scope>NUCLEOTIDE SEQUENCE</scope>
</reference>
<sequence length="444" mass="47460">MAGSAAQSSVEALDRAFAAHAGGDLAAAEQGYRRLLSAAPDHPEALHLLGVLLHQTGRSDDALGLIGRAIEQRPERHDWYNDLGNIFFQRGALEEATAAFLSAIELRRDDATCWNNLGAVLEAREQHDEAIFAHRQAVALDPHFVAALDNLGKLLSARGDSREAANYLCRAYVENPAEGKPKHMLGIAYYTLGMIDQATAVYRQWLVEEPGNPIARHLLAACSGQDVPARAADAYVEQSFDAFADRFDCQLAGLSYHVPALLARTLAALLSPERRLAVLDAGCGTGLCGPELAPYARHLTGVDLSSKMLTLAGDRNVYDELVRAELSGYLADHSGAFDLIVIADTLIYFGTLEPVFAAAHDSLRAAGLLLFTVEEPPTTAAVAGYGIKPNGRYGHGPAYLAAALAAPGFEVRSILPVALRFELGAAVDGYLVAAVKPGQDQRGR</sequence>
<dbReference type="InterPro" id="IPR011990">
    <property type="entry name" value="TPR-like_helical_dom_sf"/>
</dbReference>
<evidence type="ECO:0000259" key="1">
    <source>
        <dbReference type="Pfam" id="PF13649"/>
    </source>
</evidence>
<dbReference type="PROSITE" id="PS50005">
    <property type="entry name" value="TPR"/>
    <property type="match status" value="3"/>
</dbReference>
<organism evidence="2">
    <name type="scientific">mine drainage metagenome</name>
    <dbReference type="NCBI Taxonomy" id="410659"/>
    <lineage>
        <taxon>unclassified sequences</taxon>
        <taxon>metagenomes</taxon>
        <taxon>ecological metagenomes</taxon>
    </lineage>
</organism>
<keyword evidence="2" id="KW-0489">Methyltransferase</keyword>
<protein>
    <submittedName>
        <fullName evidence="2">Magnesium-protoporphyrin O-methyltransferase</fullName>
        <ecNumber evidence="2">2.1.1.11</ecNumber>
    </submittedName>
</protein>
<dbReference type="Gene3D" id="1.25.40.10">
    <property type="entry name" value="Tetratricopeptide repeat domain"/>
    <property type="match status" value="2"/>
</dbReference>
<dbReference type="SUPFAM" id="SSF53335">
    <property type="entry name" value="S-adenosyl-L-methionine-dependent methyltransferases"/>
    <property type="match status" value="1"/>
</dbReference>